<keyword evidence="1" id="KW-0805">Transcription regulation</keyword>
<protein>
    <recommendedName>
        <fullName evidence="5">HTH luxR-type domain-containing protein</fullName>
    </recommendedName>
</protein>
<feature type="transmembrane region" description="Helical" evidence="4">
    <location>
        <begin position="223"/>
        <end position="240"/>
    </location>
</feature>
<dbReference type="InterPro" id="IPR036388">
    <property type="entry name" value="WH-like_DNA-bd_sf"/>
</dbReference>
<feature type="transmembrane region" description="Helical" evidence="4">
    <location>
        <begin position="303"/>
        <end position="325"/>
    </location>
</feature>
<reference evidence="6 7" key="1">
    <citation type="submission" date="2014-12" db="EMBL/GenBank/DDBJ databases">
        <title>Genomes of Geoalkalibacter ferrihydriticus and Geoalkalibacter subterraneus, two haloalkaliphilic metal-reducing members of the Geobacteraceae.</title>
        <authorList>
            <person name="Badalamenti J.P."/>
            <person name="Torres C.I."/>
            <person name="Krajmalnik-Brown R."/>
            <person name="Bond D.R."/>
        </authorList>
    </citation>
    <scope>NUCLEOTIDE SEQUENCE [LARGE SCALE GENOMIC DNA]</scope>
    <source>
        <strain evidence="6 7">DSM 17813</strain>
    </source>
</reference>
<keyword evidence="4" id="KW-1133">Transmembrane helix</keyword>
<dbReference type="PROSITE" id="PS50043">
    <property type="entry name" value="HTH_LUXR_2"/>
    <property type="match status" value="1"/>
</dbReference>
<comment type="caution">
    <text evidence="6">The sequence shown here is derived from an EMBL/GenBank/DDBJ whole genome shotgun (WGS) entry which is preliminary data.</text>
</comment>
<keyword evidence="3" id="KW-0804">Transcription</keyword>
<feature type="transmembrane region" description="Helical" evidence="4">
    <location>
        <begin position="110"/>
        <end position="129"/>
    </location>
</feature>
<dbReference type="Pfam" id="PF00196">
    <property type="entry name" value="GerE"/>
    <property type="match status" value="1"/>
</dbReference>
<dbReference type="SMART" id="SM00421">
    <property type="entry name" value="HTH_LUXR"/>
    <property type="match status" value="1"/>
</dbReference>
<dbReference type="InterPro" id="IPR016032">
    <property type="entry name" value="Sig_transdc_resp-reg_C-effctor"/>
</dbReference>
<evidence type="ECO:0000256" key="3">
    <source>
        <dbReference type="ARBA" id="ARBA00023163"/>
    </source>
</evidence>
<gene>
    <name evidence="6" type="ORF">GFER_05220</name>
</gene>
<dbReference type="CDD" id="cd06170">
    <property type="entry name" value="LuxR_C_like"/>
    <property type="match status" value="1"/>
</dbReference>
<dbReference type="Proteomes" id="UP000035068">
    <property type="component" value="Unassembled WGS sequence"/>
</dbReference>
<organism evidence="6 7">
    <name type="scientific">Geoalkalibacter ferrihydriticus DSM 17813</name>
    <dbReference type="NCBI Taxonomy" id="1121915"/>
    <lineage>
        <taxon>Bacteria</taxon>
        <taxon>Pseudomonadati</taxon>
        <taxon>Thermodesulfobacteriota</taxon>
        <taxon>Desulfuromonadia</taxon>
        <taxon>Desulfuromonadales</taxon>
        <taxon>Geoalkalibacteraceae</taxon>
        <taxon>Geoalkalibacter</taxon>
    </lineage>
</organism>
<dbReference type="PANTHER" id="PTHR44688:SF16">
    <property type="entry name" value="DNA-BINDING TRANSCRIPTIONAL ACTIVATOR DEVR_DOSR"/>
    <property type="match status" value="1"/>
</dbReference>
<feature type="domain" description="HTH luxR-type" evidence="5">
    <location>
        <begin position="381"/>
        <end position="445"/>
    </location>
</feature>
<dbReference type="Gene3D" id="1.10.10.10">
    <property type="entry name" value="Winged helix-like DNA-binding domain superfamily/Winged helix DNA-binding domain"/>
    <property type="match status" value="1"/>
</dbReference>
<feature type="transmembrane region" description="Helical" evidence="4">
    <location>
        <begin position="252"/>
        <end position="271"/>
    </location>
</feature>
<dbReference type="PANTHER" id="PTHR44688">
    <property type="entry name" value="DNA-BINDING TRANSCRIPTIONAL ACTIVATOR DEVR_DOSR"/>
    <property type="match status" value="1"/>
</dbReference>
<feature type="transmembrane region" description="Helical" evidence="4">
    <location>
        <begin position="36"/>
        <end position="52"/>
    </location>
</feature>
<dbReference type="EMBL" id="JWJD01000001">
    <property type="protein sequence ID" value="KIH78001.1"/>
    <property type="molecule type" value="Genomic_DNA"/>
</dbReference>
<sequence length="445" mass="48366">MLPSLSFAAFVFWLLAVPMNGPLLDAAGIADASGFFLIPHILSLVLIGTFISGDTFKKLAPTCVATTILLSMALPLSTAAAPWLLMFLSVCGAFVAVDATTRLHNAKSPVLSAASGLVLGNLLFFILHLGPKGEFLPFALVSLPLLLLLFSTQGTTPHKPTFPSARLLHYLPFVLVFHIVSGLMYSAIYPVYHPAALFPGAELPFYMLTALGAVWLVKKHRELALIFGILLGMAAFAALQHGQLLSINLSMFAMQAGQGFVDLFLLAYLLSFVQRIRAVGLGLATLCLGIYCGQLIGQNMHEFVGAIVMTGHIALNLAVLTLYFLGRRRDYIDPPAPSPEIRAQSVHLPAYHLQPALVPVPIQNLSLPQENLDPPLEERLPENLRLLLSQRECLVLAHSLDGRPYRIIAADLNISESSVKTYMKRICDKLGVQGRKGLFDILEAK</sequence>
<dbReference type="AlphaFoldDB" id="A0A0C2HLL6"/>
<dbReference type="RefSeq" id="WP_040096676.1">
    <property type="nucleotide sequence ID" value="NZ_JWJD01000001.1"/>
</dbReference>
<evidence type="ECO:0000313" key="7">
    <source>
        <dbReference type="Proteomes" id="UP000035068"/>
    </source>
</evidence>
<feature type="transmembrane region" description="Helical" evidence="4">
    <location>
        <begin position="135"/>
        <end position="155"/>
    </location>
</feature>
<feature type="transmembrane region" description="Helical" evidence="4">
    <location>
        <begin position="83"/>
        <end position="103"/>
    </location>
</feature>
<dbReference type="InterPro" id="IPR000792">
    <property type="entry name" value="Tscrpt_reg_LuxR_C"/>
</dbReference>
<dbReference type="PROSITE" id="PS00622">
    <property type="entry name" value="HTH_LUXR_1"/>
    <property type="match status" value="1"/>
</dbReference>
<feature type="transmembrane region" description="Helical" evidence="4">
    <location>
        <begin position="195"/>
        <end position="216"/>
    </location>
</feature>
<evidence type="ECO:0000256" key="4">
    <source>
        <dbReference type="SAM" id="Phobius"/>
    </source>
</evidence>
<evidence type="ECO:0000256" key="2">
    <source>
        <dbReference type="ARBA" id="ARBA00023125"/>
    </source>
</evidence>
<feature type="transmembrane region" description="Helical" evidence="4">
    <location>
        <begin position="278"/>
        <end position="297"/>
    </location>
</feature>
<evidence type="ECO:0000313" key="6">
    <source>
        <dbReference type="EMBL" id="KIH78001.1"/>
    </source>
</evidence>
<evidence type="ECO:0000256" key="1">
    <source>
        <dbReference type="ARBA" id="ARBA00023015"/>
    </source>
</evidence>
<dbReference type="GO" id="GO:0006355">
    <property type="term" value="P:regulation of DNA-templated transcription"/>
    <property type="evidence" value="ECO:0007669"/>
    <property type="project" value="InterPro"/>
</dbReference>
<accession>A0A0C2HLL6</accession>
<dbReference type="SUPFAM" id="SSF46894">
    <property type="entry name" value="C-terminal effector domain of the bipartite response regulators"/>
    <property type="match status" value="1"/>
</dbReference>
<keyword evidence="4" id="KW-0472">Membrane</keyword>
<keyword evidence="4" id="KW-0812">Transmembrane</keyword>
<proteinExistence type="predicted"/>
<name>A0A0C2HLL6_9BACT</name>
<keyword evidence="2" id="KW-0238">DNA-binding</keyword>
<feature type="transmembrane region" description="Helical" evidence="4">
    <location>
        <begin position="167"/>
        <end position="189"/>
    </location>
</feature>
<evidence type="ECO:0000259" key="5">
    <source>
        <dbReference type="PROSITE" id="PS50043"/>
    </source>
</evidence>
<keyword evidence="7" id="KW-1185">Reference proteome</keyword>
<dbReference type="GO" id="GO:0003677">
    <property type="term" value="F:DNA binding"/>
    <property type="evidence" value="ECO:0007669"/>
    <property type="project" value="UniProtKB-KW"/>
</dbReference>